<dbReference type="PRINTS" id="PR00111">
    <property type="entry name" value="ABHYDROLASE"/>
</dbReference>
<dbReference type="SUPFAM" id="SSF53474">
    <property type="entry name" value="alpha/beta-Hydrolases"/>
    <property type="match status" value="1"/>
</dbReference>
<sequence>MKQSMVLLHGLFGGLSNWHGVIAHFQSDYELHIPELPIFDRHNNDPLAYLTDYLEFYINKNSLTNVVLVGNSLGGHVAILYTHRHPENVSRLILTGSSGLYENTSMGGYPRRSSYEYIRERVAYTFYDPAVATKALVDEVFSITTDTRKCMSIVRTAKSAQRHYVADLLPAIHTPALLIWGDEDKITPPHVAREFEQFLPNATLVMLQQCGHAPMMEKPLEFNAVLEGWLGE</sequence>
<dbReference type="PANTHER" id="PTHR46438:SF2">
    <property type="entry name" value="ALPHA_BETA-HYDROLASES SUPERFAMILY PROTEIN"/>
    <property type="match status" value="1"/>
</dbReference>
<accession>A0A1V9F324</accession>
<dbReference type="InterPro" id="IPR029058">
    <property type="entry name" value="AB_hydrolase_fold"/>
</dbReference>
<evidence type="ECO:0000259" key="1">
    <source>
        <dbReference type="Pfam" id="PF12697"/>
    </source>
</evidence>
<reference evidence="3" key="1">
    <citation type="submission" date="2016-04" db="EMBL/GenBank/DDBJ databases">
        <authorList>
            <person name="Chen L."/>
            <person name="Zhuang W."/>
            <person name="Wang G."/>
        </authorList>
    </citation>
    <scope>NUCLEOTIDE SEQUENCE [LARGE SCALE GENOMIC DNA]</scope>
    <source>
        <strain evidence="3">17621</strain>
    </source>
</reference>
<dbReference type="PANTHER" id="PTHR46438">
    <property type="entry name" value="ALPHA/BETA-HYDROLASES SUPERFAMILY PROTEIN"/>
    <property type="match status" value="1"/>
</dbReference>
<keyword evidence="2" id="KW-0378">Hydrolase</keyword>
<dbReference type="STRING" id="354355.SAMN05660816_04679"/>
<name>A0A1V9F324_9BACT</name>
<dbReference type="EMBL" id="LVXG01000007">
    <property type="protein sequence ID" value="OQP52764.1"/>
    <property type="molecule type" value="Genomic_DNA"/>
</dbReference>
<dbReference type="Pfam" id="PF12697">
    <property type="entry name" value="Abhydrolase_6"/>
    <property type="match status" value="1"/>
</dbReference>
<proteinExistence type="predicted"/>
<dbReference type="GO" id="GO:0016787">
    <property type="term" value="F:hydrolase activity"/>
    <property type="evidence" value="ECO:0007669"/>
    <property type="project" value="UniProtKB-KW"/>
</dbReference>
<protein>
    <submittedName>
        <fullName evidence="2">Alpha/beta hydrolase</fullName>
    </submittedName>
</protein>
<dbReference type="RefSeq" id="WP_081197858.1">
    <property type="nucleotide sequence ID" value="NZ_FOCZ01000009.1"/>
</dbReference>
<dbReference type="AlphaFoldDB" id="A0A1V9F324"/>
<gene>
    <name evidence="2" type="ORF">A4H97_23960</name>
</gene>
<dbReference type="InterPro" id="IPR000073">
    <property type="entry name" value="AB_hydrolase_1"/>
</dbReference>
<keyword evidence="3" id="KW-1185">Reference proteome</keyword>
<organism evidence="2 3">
    <name type="scientific">Niastella yeongjuensis</name>
    <dbReference type="NCBI Taxonomy" id="354355"/>
    <lineage>
        <taxon>Bacteria</taxon>
        <taxon>Pseudomonadati</taxon>
        <taxon>Bacteroidota</taxon>
        <taxon>Chitinophagia</taxon>
        <taxon>Chitinophagales</taxon>
        <taxon>Chitinophagaceae</taxon>
        <taxon>Niastella</taxon>
    </lineage>
</organism>
<dbReference type="Gene3D" id="3.40.50.1820">
    <property type="entry name" value="alpha/beta hydrolase"/>
    <property type="match status" value="1"/>
</dbReference>
<evidence type="ECO:0000313" key="3">
    <source>
        <dbReference type="Proteomes" id="UP000192610"/>
    </source>
</evidence>
<evidence type="ECO:0000313" key="2">
    <source>
        <dbReference type="EMBL" id="OQP52764.1"/>
    </source>
</evidence>
<feature type="domain" description="AB hydrolase-1" evidence="1">
    <location>
        <begin position="5"/>
        <end position="224"/>
    </location>
</feature>
<dbReference type="OrthoDB" id="9780932at2"/>
<dbReference type="Proteomes" id="UP000192610">
    <property type="component" value="Unassembled WGS sequence"/>
</dbReference>
<comment type="caution">
    <text evidence="2">The sequence shown here is derived from an EMBL/GenBank/DDBJ whole genome shotgun (WGS) entry which is preliminary data.</text>
</comment>